<dbReference type="EMBL" id="DMNG01000013">
    <property type="protein sequence ID" value="HAN23142.1"/>
    <property type="molecule type" value="Genomic_DNA"/>
</dbReference>
<comment type="catalytic activity">
    <reaction evidence="6">
        <text>(6S)-NADPHX + ADP = AMP + phosphate + NADPH + H(+)</text>
        <dbReference type="Rhea" id="RHEA:32235"/>
        <dbReference type="ChEBI" id="CHEBI:15378"/>
        <dbReference type="ChEBI" id="CHEBI:43474"/>
        <dbReference type="ChEBI" id="CHEBI:57783"/>
        <dbReference type="ChEBI" id="CHEBI:64076"/>
        <dbReference type="ChEBI" id="CHEBI:456215"/>
        <dbReference type="ChEBI" id="CHEBI:456216"/>
        <dbReference type="EC" id="4.2.1.136"/>
    </reaction>
</comment>
<comment type="catalytic activity">
    <reaction evidence="6">
        <text>(6S)-NADHX + ADP = AMP + phosphate + NADH + H(+)</text>
        <dbReference type="Rhea" id="RHEA:32223"/>
        <dbReference type="ChEBI" id="CHEBI:15378"/>
        <dbReference type="ChEBI" id="CHEBI:43474"/>
        <dbReference type="ChEBI" id="CHEBI:57945"/>
        <dbReference type="ChEBI" id="CHEBI:64074"/>
        <dbReference type="ChEBI" id="CHEBI:456215"/>
        <dbReference type="ChEBI" id="CHEBI:456216"/>
        <dbReference type="EC" id="4.2.1.136"/>
    </reaction>
</comment>
<evidence type="ECO:0000256" key="1">
    <source>
        <dbReference type="ARBA" id="ARBA00022741"/>
    </source>
</evidence>
<keyword evidence="1 6" id="KW-0547">Nucleotide-binding</keyword>
<protein>
    <recommendedName>
        <fullName evidence="6">ADP-dependent (S)-NAD(P)H-hydrate dehydratase</fullName>
        <ecNumber evidence="6">4.2.1.136</ecNumber>
    </recommendedName>
    <alternativeName>
        <fullName evidence="6">ADP-dependent NAD(P)HX dehydratase</fullName>
    </alternativeName>
</protein>
<dbReference type="HAMAP" id="MF_01965">
    <property type="entry name" value="NADHX_dehydratase"/>
    <property type="match status" value="1"/>
</dbReference>
<keyword evidence="10" id="KW-1185">Reference proteome</keyword>
<comment type="cofactor">
    <cofactor evidence="6">
        <name>Mg(2+)</name>
        <dbReference type="ChEBI" id="CHEBI:18420"/>
    </cofactor>
</comment>
<accession>A0A0F0LTP5</accession>
<keyword evidence="4 6" id="KW-0520">NAD</keyword>
<dbReference type="PROSITE" id="PS51383">
    <property type="entry name" value="YJEF_C_3"/>
    <property type="match status" value="1"/>
</dbReference>
<reference evidence="8 11" key="2">
    <citation type="journal article" date="2018" name="Nat. Biotechnol.">
        <title>A standardized bacterial taxonomy based on genome phylogeny substantially revises the tree of life.</title>
        <authorList>
            <person name="Parks D.H."/>
            <person name="Chuvochina M."/>
            <person name="Waite D.W."/>
            <person name="Rinke C."/>
            <person name="Skarshewski A."/>
            <person name="Chaumeil P.A."/>
            <person name="Hugenholtz P."/>
        </authorList>
    </citation>
    <scope>NUCLEOTIDE SEQUENCE [LARGE SCALE GENOMIC DNA]</scope>
    <source>
        <strain evidence="8">UBA9152</strain>
    </source>
</reference>
<dbReference type="STRING" id="400772.RR49_02414"/>
<dbReference type="EMBL" id="JYIY01000078">
    <property type="protein sequence ID" value="KJL35655.1"/>
    <property type="molecule type" value="Genomic_DNA"/>
</dbReference>
<dbReference type="CDD" id="cd01171">
    <property type="entry name" value="YXKO-related"/>
    <property type="match status" value="1"/>
</dbReference>
<evidence type="ECO:0000313" key="10">
    <source>
        <dbReference type="Proteomes" id="UP000033451"/>
    </source>
</evidence>
<feature type="binding site" evidence="6">
    <location>
        <position position="209"/>
    </location>
    <ligand>
        <name>(6S)-NADPHX</name>
        <dbReference type="ChEBI" id="CHEBI:64076"/>
    </ligand>
</feature>
<evidence type="ECO:0000313" key="9">
    <source>
        <dbReference type="EMBL" id="KJL35655.1"/>
    </source>
</evidence>
<keyword evidence="2 6" id="KW-0067">ATP-binding</keyword>
<dbReference type="InterPro" id="IPR029056">
    <property type="entry name" value="Ribokinase-like"/>
</dbReference>
<dbReference type="PROSITE" id="PS01050">
    <property type="entry name" value="YJEF_C_2"/>
    <property type="match status" value="1"/>
</dbReference>
<feature type="binding site" evidence="6">
    <location>
        <position position="91"/>
    </location>
    <ligand>
        <name>(6S)-NADPHX</name>
        <dbReference type="ChEBI" id="CHEBI:64076"/>
    </ligand>
</feature>
<dbReference type="PATRIC" id="fig|400772.4.peg.2426"/>
<gene>
    <name evidence="6 9" type="primary">nnrD</name>
    <name evidence="8" type="ORF">DCP95_01025</name>
    <name evidence="9" type="ORF">RR49_02414</name>
</gene>
<feature type="binding site" evidence="6">
    <location>
        <position position="208"/>
    </location>
    <ligand>
        <name>AMP</name>
        <dbReference type="ChEBI" id="CHEBI:456215"/>
    </ligand>
</feature>
<dbReference type="Proteomes" id="UP000257479">
    <property type="component" value="Unassembled WGS sequence"/>
</dbReference>
<reference evidence="9 10" key="1">
    <citation type="submission" date="2015-02" db="EMBL/GenBank/DDBJ databases">
        <title>Draft genome sequences of ten Microbacterium spp. with emphasis on heavy metal contaminated environments.</title>
        <authorList>
            <person name="Corretto E."/>
        </authorList>
    </citation>
    <scope>NUCLEOTIDE SEQUENCE [LARGE SCALE GENOMIC DNA]</scope>
    <source>
        <strain evidence="9 10">DSM 18659</strain>
    </source>
</reference>
<feature type="binding site" evidence="6">
    <location>
        <begin position="179"/>
        <end position="183"/>
    </location>
    <ligand>
        <name>AMP</name>
        <dbReference type="ChEBI" id="CHEBI:456215"/>
    </ligand>
</feature>
<name>A0A0F0LTP5_9MICO</name>
<dbReference type="PANTHER" id="PTHR12592:SF0">
    <property type="entry name" value="ATP-DEPENDENT (S)-NAD(P)H-HYDRATE DEHYDRATASE"/>
    <property type="match status" value="1"/>
</dbReference>
<proteinExistence type="inferred from homology"/>
<dbReference type="GO" id="GO:0046496">
    <property type="term" value="P:nicotinamide nucleotide metabolic process"/>
    <property type="evidence" value="ECO:0007669"/>
    <property type="project" value="UniProtKB-UniRule"/>
</dbReference>
<evidence type="ECO:0000256" key="5">
    <source>
        <dbReference type="ARBA" id="ARBA00023239"/>
    </source>
</evidence>
<dbReference type="GO" id="GO:0052855">
    <property type="term" value="F:ADP-dependent NAD(P)H-hydrate dehydratase activity"/>
    <property type="evidence" value="ECO:0007669"/>
    <property type="project" value="UniProtKB-UniRule"/>
</dbReference>
<dbReference type="Pfam" id="PF01256">
    <property type="entry name" value="Carb_kinase"/>
    <property type="match status" value="1"/>
</dbReference>
<feature type="binding site" evidence="6">
    <location>
        <position position="137"/>
    </location>
    <ligand>
        <name>(6S)-NADPHX</name>
        <dbReference type="ChEBI" id="CHEBI:64076"/>
    </ligand>
</feature>
<dbReference type="SUPFAM" id="SSF53613">
    <property type="entry name" value="Ribokinase-like"/>
    <property type="match status" value="1"/>
</dbReference>
<evidence type="ECO:0000259" key="7">
    <source>
        <dbReference type="PROSITE" id="PS51383"/>
    </source>
</evidence>
<feature type="binding site" evidence="6">
    <location>
        <position position="43"/>
    </location>
    <ligand>
        <name>(6S)-NADPHX</name>
        <dbReference type="ChEBI" id="CHEBI:64076"/>
    </ligand>
</feature>
<feature type="domain" description="YjeF C-terminal" evidence="7">
    <location>
        <begin position="8"/>
        <end position="281"/>
    </location>
</feature>
<dbReference type="GO" id="GO:0005524">
    <property type="term" value="F:ATP binding"/>
    <property type="evidence" value="ECO:0007669"/>
    <property type="project" value="UniProtKB-KW"/>
</dbReference>
<dbReference type="PANTHER" id="PTHR12592">
    <property type="entry name" value="ATP-DEPENDENT (S)-NAD(P)H-HYDRATE DEHYDRATASE FAMILY MEMBER"/>
    <property type="match status" value="1"/>
</dbReference>
<dbReference type="OrthoDB" id="9806925at2"/>
<comment type="subunit">
    <text evidence="6">Homotetramer.</text>
</comment>
<sequence length="289" mass="28756">MSAPAVVDAAAVARVLRGPTDADDKYSRGVVGLRTGSLAYPGAAVLGVEGAWRAGIGMVRYTGPARELVLAARPETVTADGRVHTWVVGSGTDAASRPFAETETLTRLLAGSVPVVVDAGALELAPAAHAPVIVTPHAREFARLRAQLGLDHTDIEGDDGRAAAASETARALGAVVLLKGARTVLAAPDGRVRVVAAGTPWLATAGTGDVLAGAIGAVAASVVAGRVAGDTAVDLLDAAAAGAWLHARAGELAASRAGNGRPGPITALDVARALPEAVGEALARGIAVR</sequence>
<evidence type="ECO:0000256" key="4">
    <source>
        <dbReference type="ARBA" id="ARBA00023027"/>
    </source>
</evidence>
<comment type="function">
    <text evidence="6">Catalyzes the dehydration of the S-form of NAD(P)HX at the expense of ADP, which is converted to AMP. Together with NAD(P)HX epimerase, which catalyzes the epimerization of the S- and R-forms, the enzyme allows the repair of both epimers of NAD(P)HX, a damaged form of NAD(P)H that is a result of enzymatic or heat-dependent hydration.</text>
</comment>
<dbReference type="InterPro" id="IPR017953">
    <property type="entry name" value="Carbohydrate_kinase_pred_CS"/>
</dbReference>
<dbReference type="Gene3D" id="3.40.1190.20">
    <property type="match status" value="1"/>
</dbReference>
<dbReference type="InterPro" id="IPR000631">
    <property type="entry name" value="CARKD"/>
</dbReference>
<comment type="similarity">
    <text evidence="6">Belongs to the NnrD/CARKD family.</text>
</comment>
<dbReference type="Proteomes" id="UP000033451">
    <property type="component" value="Unassembled WGS sequence"/>
</dbReference>
<organism evidence="9 10">
    <name type="scientific">Microbacterium ginsengisoli</name>
    <dbReference type="NCBI Taxonomy" id="400772"/>
    <lineage>
        <taxon>Bacteria</taxon>
        <taxon>Bacillati</taxon>
        <taxon>Actinomycetota</taxon>
        <taxon>Actinomycetes</taxon>
        <taxon>Micrococcales</taxon>
        <taxon>Microbacteriaceae</taxon>
        <taxon>Microbacterium</taxon>
    </lineage>
</organism>
<evidence type="ECO:0000313" key="11">
    <source>
        <dbReference type="Proteomes" id="UP000257479"/>
    </source>
</evidence>
<dbReference type="AlphaFoldDB" id="A0A0F0LTP5"/>
<dbReference type="GO" id="GO:0052856">
    <property type="term" value="F:NAD(P)HX epimerase activity"/>
    <property type="evidence" value="ECO:0007669"/>
    <property type="project" value="TreeGrafter"/>
</dbReference>
<keyword evidence="5 6" id="KW-0456">Lyase</keyword>
<dbReference type="EC" id="4.2.1.136" evidence="6"/>
<dbReference type="GO" id="GO:0110051">
    <property type="term" value="P:metabolite repair"/>
    <property type="evidence" value="ECO:0007669"/>
    <property type="project" value="TreeGrafter"/>
</dbReference>
<evidence type="ECO:0000256" key="2">
    <source>
        <dbReference type="ARBA" id="ARBA00022840"/>
    </source>
</evidence>
<comment type="caution">
    <text evidence="9">The sequence shown here is derived from an EMBL/GenBank/DDBJ whole genome shotgun (WGS) entry which is preliminary data.</text>
</comment>
<evidence type="ECO:0000313" key="8">
    <source>
        <dbReference type="EMBL" id="HAN23142.1"/>
    </source>
</evidence>
<dbReference type="RefSeq" id="WP_045248305.1">
    <property type="nucleotide sequence ID" value="NZ_JYIY01000078.1"/>
</dbReference>
<evidence type="ECO:0000256" key="3">
    <source>
        <dbReference type="ARBA" id="ARBA00022857"/>
    </source>
</evidence>
<evidence type="ECO:0000256" key="6">
    <source>
        <dbReference type="HAMAP-Rule" id="MF_01965"/>
    </source>
</evidence>
<keyword evidence="3 6" id="KW-0521">NADP</keyword>